<dbReference type="GO" id="GO:0046872">
    <property type="term" value="F:metal ion binding"/>
    <property type="evidence" value="ECO:0007669"/>
    <property type="project" value="UniProtKB-KW"/>
</dbReference>
<dbReference type="Pfam" id="PF02633">
    <property type="entry name" value="Creatininase"/>
    <property type="match status" value="1"/>
</dbReference>
<keyword evidence="4" id="KW-0862">Zinc</keyword>
<dbReference type="Gene3D" id="3.40.50.10310">
    <property type="entry name" value="Creatininase"/>
    <property type="match status" value="1"/>
</dbReference>
<dbReference type="InterPro" id="IPR024087">
    <property type="entry name" value="Creatininase-like_sf"/>
</dbReference>
<dbReference type="SUPFAM" id="SSF102215">
    <property type="entry name" value="Creatininase"/>
    <property type="match status" value="1"/>
</dbReference>
<dbReference type="PANTHER" id="PTHR35005">
    <property type="entry name" value="3-DEHYDRO-SCYLLO-INOSOSE HYDROLASE"/>
    <property type="match status" value="1"/>
</dbReference>
<dbReference type="GO" id="GO:0016811">
    <property type="term" value="F:hydrolase activity, acting on carbon-nitrogen (but not peptide) bonds, in linear amides"/>
    <property type="evidence" value="ECO:0007669"/>
    <property type="project" value="TreeGrafter"/>
</dbReference>
<comment type="caution">
    <text evidence="5">The sequence shown here is derived from an EMBL/GenBank/DDBJ whole genome shotgun (WGS) entry which is preliminary data.</text>
</comment>
<keyword evidence="2" id="KW-0479">Metal-binding</keyword>
<evidence type="ECO:0000256" key="3">
    <source>
        <dbReference type="ARBA" id="ARBA00022801"/>
    </source>
</evidence>
<dbReference type="GO" id="GO:0009231">
    <property type="term" value="P:riboflavin biosynthetic process"/>
    <property type="evidence" value="ECO:0007669"/>
    <property type="project" value="TreeGrafter"/>
</dbReference>
<evidence type="ECO:0000256" key="1">
    <source>
        <dbReference type="ARBA" id="ARBA00001947"/>
    </source>
</evidence>
<dbReference type="EMBL" id="BARU01000600">
    <property type="protein sequence ID" value="GAH22711.1"/>
    <property type="molecule type" value="Genomic_DNA"/>
</dbReference>
<name>X1DP30_9ZZZZ</name>
<evidence type="ECO:0000256" key="2">
    <source>
        <dbReference type="ARBA" id="ARBA00022723"/>
    </source>
</evidence>
<evidence type="ECO:0000313" key="5">
    <source>
        <dbReference type="EMBL" id="GAH22711.1"/>
    </source>
</evidence>
<organism evidence="5">
    <name type="scientific">marine sediment metagenome</name>
    <dbReference type="NCBI Taxonomy" id="412755"/>
    <lineage>
        <taxon>unclassified sequences</taxon>
        <taxon>metagenomes</taxon>
        <taxon>ecological metagenomes</taxon>
    </lineage>
</organism>
<proteinExistence type="predicted"/>
<evidence type="ECO:0000256" key="4">
    <source>
        <dbReference type="ARBA" id="ARBA00022833"/>
    </source>
</evidence>
<keyword evidence="3" id="KW-0378">Hydrolase</keyword>
<protein>
    <recommendedName>
        <fullName evidence="6">Creatinine amidohydrolase</fullName>
    </recommendedName>
</protein>
<dbReference type="AlphaFoldDB" id="X1DP30"/>
<feature type="non-terminal residue" evidence="5">
    <location>
        <position position="92"/>
    </location>
</feature>
<dbReference type="InterPro" id="IPR003785">
    <property type="entry name" value="Creatininase/forma_Hydrolase"/>
</dbReference>
<comment type="cofactor">
    <cofactor evidence="1">
        <name>Zn(2+)</name>
        <dbReference type="ChEBI" id="CHEBI:29105"/>
    </cofactor>
</comment>
<dbReference type="PANTHER" id="PTHR35005:SF1">
    <property type="entry name" value="2-AMINO-5-FORMYLAMINO-6-RIBOSYLAMINOPYRIMIDIN-4(3H)-ONE 5'-MONOPHOSPHATE DEFORMYLASE"/>
    <property type="match status" value="1"/>
</dbReference>
<reference evidence="5" key="1">
    <citation type="journal article" date="2014" name="Front. Microbiol.">
        <title>High frequency of phylogenetically diverse reductive dehalogenase-homologous genes in deep subseafloor sedimentary metagenomes.</title>
        <authorList>
            <person name="Kawai M."/>
            <person name="Futagami T."/>
            <person name="Toyoda A."/>
            <person name="Takaki Y."/>
            <person name="Nishi S."/>
            <person name="Hori S."/>
            <person name="Arai W."/>
            <person name="Tsubouchi T."/>
            <person name="Morono Y."/>
            <person name="Uchiyama I."/>
            <person name="Ito T."/>
            <person name="Fujiyama A."/>
            <person name="Inagaki F."/>
            <person name="Takami H."/>
        </authorList>
    </citation>
    <scope>NUCLEOTIDE SEQUENCE</scope>
    <source>
        <strain evidence="5">Expedition CK06-06</strain>
    </source>
</reference>
<evidence type="ECO:0008006" key="6">
    <source>
        <dbReference type="Google" id="ProtNLM"/>
    </source>
</evidence>
<gene>
    <name evidence="5" type="ORF">S03H2_01919</name>
</gene>
<accession>X1DP30</accession>
<sequence length="92" mass="10141">MGKWNLPPSGGHMDLPDGIYLQNMNISEIRERVKKNDVIIIPIGSTENHGPAACIGEDTFLVTRMAEIIAQKTGCTVAQPTWYGSHPYHHLG</sequence>